<dbReference type="AlphaFoldDB" id="A0A371NRI8"/>
<dbReference type="SUPFAM" id="SSF53300">
    <property type="entry name" value="vWA-like"/>
    <property type="match status" value="1"/>
</dbReference>
<accession>A0A371NRI8</accession>
<dbReference type="InterPro" id="IPR036465">
    <property type="entry name" value="vWFA_dom_sf"/>
</dbReference>
<feature type="domain" description="VWFA" evidence="2">
    <location>
        <begin position="357"/>
        <end position="549"/>
    </location>
</feature>
<proteinExistence type="predicted"/>
<protein>
    <submittedName>
        <fullName evidence="3">VWA domain-containing protein</fullName>
    </submittedName>
</protein>
<evidence type="ECO:0000259" key="2">
    <source>
        <dbReference type="PROSITE" id="PS50234"/>
    </source>
</evidence>
<dbReference type="Gene3D" id="3.40.50.410">
    <property type="entry name" value="von Willebrand factor, type A domain"/>
    <property type="match status" value="1"/>
</dbReference>
<keyword evidence="4" id="KW-1185">Reference proteome</keyword>
<gene>
    <name evidence="3" type="ORF">DY023_12945</name>
</gene>
<name>A0A371NRI8_9MICO</name>
<keyword evidence="1" id="KW-0472">Membrane</keyword>
<keyword evidence="1" id="KW-0812">Transmembrane</keyword>
<dbReference type="InterPro" id="IPR002035">
    <property type="entry name" value="VWF_A"/>
</dbReference>
<reference evidence="3 4" key="1">
    <citation type="submission" date="2018-08" db="EMBL/GenBank/DDBJ databases">
        <title>Isolation, diversity and antifungal activity of Actinobacteria from cow dung.</title>
        <authorList>
            <person name="Ling L."/>
        </authorList>
    </citation>
    <scope>NUCLEOTIDE SEQUENCE [LARGE SCALE GENOMIC DNA]</scope>
    <source>
        <strain evidence="3 4">NEAU-LLE</strain>
    </source>
</reference>
<dbReference type="PROSITE" id="PS50234">
    <property type="entry name" value="VWFA"/>
    <property type="match status" value="1"/>
</dbReference>
<dbReference type="SMART" id="SM00327">
    <property type="entry name" value="VWA"/>
    <property type="match status" value="1"/>
</dbReference>
<organism evidence="3 4">
    <name type="scientific">Microbacterium bovistercoris</name>
    <dbReference type="NCBI Taxonomy" id="2293570"/>
    <lineage>
        <taxon>Bacteria</taxon>
        <taxon>Bacillati</taxon>
        <taxon>Actinomycetota</taxon>
        <taxon>Actinomycetes</taxon>
        <taxon>Micrococcales</taxon>
        <taxon>Microbacteriaceae</taxon>
        <taxon>Microbacterium</taxon>
    </lineage>
</organism>
<evidence type="ECO:0000313" key="3">
    <source>
        <dbReference type="EMBL" id="REJ04814.1"/>
    </source>
</evidence>
<evidence type="ECO:0000256" key="1">
    <source>
        <dbReference type="SAM" id="Phobius"/>
    </source>
</evidence>
<dbReference type="EMBL" id="QUAB01000045">
    <property type="protein sequence ID" value="REJ04814.1"/>
    <property type="molecule type" value="Genomic_DNA"/>
</dbReference>
<feature type="transmembrane region" description="Helical" evidence="1">
    <location>
        <begin position="27"/>
        <end position="49"/>
    </location>
</feature>
<sequence length="559" mass="57630">MCMAPDHTDAPEGDASDVRTVRQYMPAALLAIISVALVTAIVFVVGAIVTNRPEAAADDAAAAAGCLPSDLRITADPAVAEALESILRKPAGGSGDCAGVTVTAEPSATTAVALGKGERPDFDIWVPDSGMWPAYVAGVAESTGSEAPELVVGDTIASTPIVLVAPEALASSLSGENAAFATLAKQQSFAALLPDPATVASSSAALLALQTAVGGDARTFTGLVLSLARSVPSTEDALNEVAGSSTSAVAVTTEQAMSRYADAQGDHTPLSAIYPTDVKASLGMPLVTVADSSPTTLEAVDTIAEAVSEDDGRLAKFGLRDAAGHSEDADLAPVAPTDSTNQYEVLSTWRVLTAPSRMLALNDVSGSMSKPAAGEMTRMDLFEQAAVRAIHSLSTESSLAVWVFSSRRIGGQDWQEVVPFGPLGDPAHKKLSLDTANNLHSYVGGGTGLYDSVLAAVSYMRETYVPGEVNLVLLNTDGYNEDDEGLTLDELLTELEKIHDPAKPVPVIAIGYGPDTDQDALEKIAAATEGAAYQALKPTDISTVLVDAVAQRGCRPYCS</sequence>
<evidence type="ECO:0000313" key="4">
    <source>
        <dbReference type="Proteomes" id="UP000262172"/>
    </source>
</evidence>
<comment type="caution">
    <text evidence="3">The sequence shown here is derived from an EMBL/GenBank/DDBJ whole genome shotgun (WGS) entry which is preliminary data.</text>
</comment>
<keyword evidence="1" id="KW-1133">Transmembrane helix</keyword>
<dbReference type="OrthoDB" id="5621159at2"/>
<dbReference type="Proteomes" id="UP000262172">
    <property type="component" value="Unassembled WGS sequence"/>
</dbReference>